<protein>
    <recommendedName>
        <fullName evidence="1">DUF547 domain-containing protein</fullName>
    </recommendedName>
</protein>
<keyword evidence="3" id="KW-1185">Reference proteome</keyword>
<reference evidence="2 3" key="1">
    <citation type="submission" date="2024-02" db="EMBL/GenBank/DDBJ databases">
        <authorList>
            <person name="Chen Y."/>
            <person name="Shah S."/>
            <person name="Dougan E. K."/>
            <person name="Thang M."/>
            <person name="Chan C."/>
        </authorList>
    </citation>
    <scope>NUCLEOTIDE SEQUENCE [LARGE SCALE GENOMIC DNA]</scope>
</reference>
<comment type="caution">
    <text evidence="2">The sequence shown here is derived from an EMBL/GenBank/DDBJ whole genome shotgun (WGS) entry which is preliminary data.</text>
</comment>
<sequence>MEPSIVELRQRLIAHVDAESKRRNASKVTIPSVPLSPREKEKMMMSKTVKASIVSAESPKTPNLQASRELNKVPVRLGSGLIGIEVTTAVPKKAKIRQNELVDFTPCHGRCLAMRSWQSISEIARAAQQEKEDAEMVRRCLPARIDALLPQEMALCFEHELWQMLLASTRESRRDSWTVASAALRGAVRCLWEALQGFEARLAARGHVALPEGEGGRPVALQDQRRKELQGQFSGDLAELLATALPHIAQVAVDAHAVAEEAQKHLNCVLEAWEAVLTCKTQITDLYMDNDELSNRRFEDLVLDAARILEEQEVVLEDCDWQCVRDFLLGASTCPEVKESWDAILKRLQADFCKSRGKDHDSSWTKLAESVLEELEGVSRKEGTAAAQIQRLWRRHKNRRQPLRPRCANAHEMCLSPFRSGKEKLGFRTRRSSMFTRRSARWSQPGLECHRTSLVSSRSPEALSIYLLSEGARVLSSGPTIEAVTQFHRYCTALDLVSTVELSSTAFLAFWMNIRNLAVVVALLQLYTQPEVKLPNTQEEWTSCLASTSLFVHGRPLGPAEIDHNVLGCQSFLPMPSRGSLLSLQDTGPAKQVKAFMPWPIFGLWLPIHFGSPALAVFHSETLLEELRSSAEDFLGRCRSPADGYDGSEQHLRLPPSLRSSIALWQPLLKSRGPFTMEASVEEPLDWTFNAKALKLSDGAEVDRS</sequence>
<dbReference type="InterPro" id="IPR006869">
    <property type="entry name" value="DUF547"/>
</dbReference>
<dbReference type="EMBL" id="CAXAMM010015480">
    <property type="protein sequence ID" value="CAK9036409.1"/>
    <property type="molecule type" value="Genomic_DNA"/>
</dbReference>
<evidence type="ECO:0000259" key="1">
    <source>
        <dbReference type="Pfam" id="PF04784"/>
    </source>
</evidence>
<gene>
    <name evidence="2" type="ORF">SCF082_LOCUS21723</name>
</gene>
<accession>A0ABP0LCU1</accession>
<name>A0ABP0LCU1_9DINO</name>
<dbReference type="Pfam" id="PF04784">
    <property type="entry name" value="DUF547"/>
    <property type="match status" value="1"/>
</dbReference>
<organism evidence="2 3">
    <name type="scientific">Durusdinium trenchii</name>
    <dbReference type="NCBI Taxonomy" id="1381693"/>
    <lineage>
        <taxon>Eukaryota</taxon>
        <taxon>Sar</taxon>
        <taxon>Alveolata</taxon>
        <taxon>Dinophyceae</taxon>
        <taxon>Suessiales</taxon>
        <taxon>Symbiodiniaceae</taxon>
        <taxon>Durusdinium</taxon>
    </lineage>
</organism>
<feature type="domain" description="DUF547" evidence="1">
    <location>
        <begin position="502"/>
        <end position="635"/>
    </location>
</feature>
<evidence type="ECO:0000313" key="2">
    <source>
        <dbReference type="EMBL" id="CAK9036409.1"/>
    </source>
</evidence>
<proteinExistence type="predicted"/>
<evidence type="ECO:0000313" key="3">
    <source>
        <dbReference type="Proteomes" id="UP001642464"/>
    </source>
</evidence>
<dbReference type="Proteomes" id="UP001642464">
    <property type="component" value="Unassembled WGS sequence"/>
</dbReference>